<dbReference type="PANTHER" id="PTHR45651">
    <property type="entry name" value="CYCLIC NUCLEOTIDE-GATED ION CHANNEL 15-RELATED-RELATED"/>
    <property type="match status" value="1"/>
</dbReference>
<dbReference type="Proteomes" id="UP000327013">
    <property type="component" value="Chromosome 6"/>
</dbReference>
<gene>
    <name evidence="4" type="ORF">FH972_016380</name>
</gene>
<keyword evidence="1" id="KW-1071">Ligand-gated ion channel</keyword>
<evidence type="ECO:0000256" key="2">
    <source>
        <dbReference type="ARBA" id="ARBA00023303"/>
    </source>
</evidence>
<feature type="domain" description="Cyclic nucleotide-binding" evidence="3">
    <location>
        <begin position="70"/>
        <end position="142"/>
    </location>
</feature>
<dbReference type="Gene3D" id="2.60.120.10">
    <property type="entry name" value="Jelly Rolls"/>
    <property type="match status" value="1"/>
</dbReference>
<dbReference type="PANTHER" id="PTHR45651:SF68">
    <property type="entry name" value="ION TRANSPORT DOMAIN-CONTAINING PROTEIN"/>
    <property type="match status" value="1"/>
</dbReference>
<dbReference type="OrthoDB" id="1585300at2759"/>
<dbReference type="InterPro" id="IPR000595">
    <property type="entry name" value="cNMP-bd_dom"/>
</dbReference>
<sequence length="238" mass="27251">MRVKEREIELWIFRNQLPGSIKEEIMPIVQHMLEEKKDVDVQNLLSHLPIELGRKIKRYICLPMLKQVPQLQGKGEQLLQLICDYLKPMHYNQHDYIVREGEPLDAMLFITQGIIWNFTTNINAERSAKCIEKGNFYGEELLEWGLECSAALPNLSDLPISLKTAKTHTKVEAFALMANDLRTIVSRRTEAVSSVKALTVAAFRRINERNNEKSLQLVAGKRKIELSSALLPKGNDKS</sequence>
<evidence type="ECO:0000259" key="3">
    <source>
        <dbReference type="PROSITE" id="PS50042"/>
    </source>
</evidence>
<protein>
    <recommendedName>
        <fullName evidence="3">Cyclic nucleotide-binding domain-containing protein</fullName>
    </recommendedName>
</protein>
<dbReference type="PROSITE" id="PS50042">
    <property type="entry name" value="CNMP_BINDING_3"/>
    <property type="match status" value="1"/>
</dbReference>
<dbReference type="EMBL" id="CM017326">
    <property type="protein sequence ID" value="KAE8077861.1"/>
    <property type="molecule type" value="Genomic_DNA"/>
</dbReference>
<dbReference type="InterPro" id="IPR014710">
    <property type="entry name" value="RmlC-like_jellyroll"/>
</dbReference>
<accession>A0A5N6RJC2</accession>
<dbReference type="SUPFAM" id="SSF51206">
    <property type="entry name" value="cAMP-binding domain-like"/>
    <property type="match status" value="1"/>
</dbReference>
<keyword evidence="1" id="KW-0813">Transport</keyword>
<evidence type="ECO:0000313" key="4">
    <source>
        <dbReference type="EMBL" id="KAE8077861.1"/>
    </source>
</evidence>
<evidence type="ECO:0000256" key="1">
    <source>
        <dbReference type="ARBA" id="ARBA00023286"/>
    </source>
</evidence>
<keyword evidence="1" id="KW-0406">Ion transport</keyword>
<dbReference type="CDD" id="cd00038">
    <property type="entry name" value="CAP_ED"/>
    <property type="match status" value="1"/>
</dbReference>
<proteinExistence type="predicted"/>
<evidence type="ECO:0000313" key="5">
    <source>
        <dbReference type="Proteomes" id="UP000327013"/>
    </source>
</evidence>
<dbReference type="GO" id="GO:0034220">
    <property type="term" value="P:monoatomic ion transmembrane transport"/>
    <property type="evidence" value="ECO:0007669"/>
    <property type="project" value="UniProtKB-KW"/>
</dbReference>
<reference evidence="4 5" key="1">
    <citation type="submission" date="2019-06" db="EMBL/GenBank/DDBJ databases">
        <title>A chromosomal-level reference genome of Carpinus fangiana (Coryloideae, Betulaceae).</title>
        <authorList>
            <person name="Yang X."/>
            <person name="Wang Z."/>
            <person name="Zhang L."/>
            <person name="Hao G."/>
            <person name="Liu J."/>
            <person name="Yang Y."/>
        </authorList>
    </citation>
    <scope>NUCLEOTIDE SEQUENCE [LARGE SCALE GENOMIC DNA]</scope>
    <source>
        <strain evidence="4">Cfa_2016G</strain>
        <tissue evidence="4">Leaf</tissue>
    </source>
</reference>
<name>A0A5N6RJC2_9ROSI</name>
<dbReference type="GO" id="GO:0016020">
    <property type="term" value="C:membrane"/>
    <property type="evidence" value="ECO:0007669"/>
    <property type="project" value="UniProtKB-SubCell"/>
</dbReference>
<organism evidence="4 5">
    <name type="scientific">Carpinus fangiana</name>
    <dbReference type="NCBI Taxonomy" id="176857"/>
    <lineage>
        <taxon>Eukaryota</taxon>
        <taxon>Viridiplantae</taxon>
        <taxon>Streptophyta</taxon>
        <taxon>Embryophyta</taxon>
        <taxon>Tracheophyta</taxon>
        <taxon>Spermatophyta</taxon>
        <taxon>Magnoliopsida</taxon>
        <taxon>eudicotyledons</taxon>
        <taxon>Gunneridae</taxon>
        <taxon>Pentapetalae</taxon>
        <taxon>rosids</taxon>
        <taxon>fabids</taxon>
        <taxon>Fagales</taxon>
        <taxon>Betulaceae</taxon>
        <taxon>Carpinus</taxon>
    </lineage>
</organism>
<dbReference type="InterPro" id="IPR018490">
    <property type="entry name" value="cNMP-bd_dom_sf"/>
</dbReference>
<keyword evidence="2" id="KW-0407">Ion channel</keyword>
<dbReference type="AlphaFoldDB" id="A0A5N6RJC2"/>
<keyword evidence="5" id="KW-1185">Reference proteome</keyword>